<reference evidence="3 4" key="1">
    <citation type="journal article" date="2019" name="Genome Biol. Evol.">
        <title>The Rhododendron genome and chromosomal organization provide insight into shared whole-genome duplications across the heath family (Ericaceae).</title>
        <authorList>
            <person name="Soza V.L."/>
            <person name="Lindsley D."/>
            <person name="Waalkes A."/>
            <person name="Ramage E."/>
            <person name="Patwardhan R.P."/>
            <person name="Burton J.N."/>
            <person name="Adey A."/>
            <person name="Kumar A."/>
            <person name="Qiu R."/>
            <person name="Shendure J."/>
            <person name="Hall B."/>
        </authorList>
    </citation>
    <scope>NUCLEOTIDE SEQUENCE [LARGE SCALE GENOMIC DNA]</scope>
    <source>
        <strain evidence="3">RSF 1966-606</strain>
    </source>
</reference>
<proteinExistence type="predicted"/>
<organism evidence="3 4">
    <name type="scientific">Rhododendron williamsianum</name>
    <dbReference type="NCBI Taxonomy" id="262921"/>
    <lineage>
        <taxon>Eukaryota</taxon>
        <taxon>Viridiplantae</taxon>
        <taxon>Streptophyta</taxon>
        <taxon>Embryophyta</taxon>
        <taxon>Tracheophyta</taxon>
        <taxon>Spermatophyta</taxon>
        <taxon>Magnoliopsida</taxon>
        <taxon>eudicotyledons</taxon>
        <taxon>Gunneridae</taxon>
        <taxon>Pentapetalae</taxon>
        <taxon>asterids</taxon>
        <taxon>Ericales</taxon>
        <taxon>Ericaceae</taxon>
        <taxon>Ericoideae</taxon>
        <taxon>Rhodoreae</taxon>
        <taxon>Rhododendron</taxon>
    </lineage>
</organism>
<sequence length="927" mass="104431">MSAKVLHSLTDENPDLHKQVGCMNGMFQVFNRRHFLTGRRIGSRDNKRLPPGISILSYAVINQSYLSFFKHCILYKVSEKMAVHDFQSGNHGMEPDSTMQKTTDSITREACGLSVKTTTKAERTKHVLKHIDSPRPLQPSKPVKAKVSGLDGSFPLKDTHRYSYDGRESRDTWKAAIKLKETPRLSLDSRQSSIRRSASESRSNYLLDDLERRNVKSSQTLDPPQEPGSNNRRTSGVVAKLMGLEDFPDSMAAINDQIRMTECCPDEDLDAMSTTSRKVDESKHNQVSRSPRTQRTPSPSPQLRSINAIVKPHSAFPLEPAPWRKRDGNGGSGKPASMFCEGQVQKKAQNPHPSLYREIEKRLTEIEFKRSGKDLRALKQILDAMQTARESSKDASDLEPHTRNHSTDFRKLTRIQCQGIFIKQAKVVQKTRNSRSSVIPIEGMPGLCKLRTNENANNGRNSVEKRSPNNLTPRNSHFREPYCQPLCSMDKRSNATICKQIQTSKSPRLQQKKHAMEKQSCSTTKISDSRRSRKHLGKQQIESSSPSTKGQQQSLIEFSTETRQCDAISVQSESNISLASQKDVEVTSIDSSNEIYGAYQHEGLRSNIEARLTEDRSKAETTTATLEQPSPVSVLDTTFYREGSPSPVKKTSNAFKDESQDFDEAEWNPEDLQDLLNNKGSKLGIDFGREQSENIKHLVHKLGQVNSKQDEPATDYVSSLCENTNPEHKYIVEILLASRLLFIDLVSSSAFIQLHPSGDLINPKLFFVLEQTKRRIGFSDDECTNEKIDQSKVSEKIHRKLIFDTVNEILVRKLSPAGYSEPWICPSNMGVKSLTGHKLLKEVCSEVDQLQAKPNCSIHDEDDGLRSILSEDMVFQTLNWEDCHSEIPGIVLDIERLIFKDLISEVVSGEVASHPGRPAVRCKRLFS</sequence>
<comment type="caution">
    <text evidence="3">The sequence shown here is derived from an EMBL/GenBank/DDBJ whole genome shotgun (WGS) entry which is preliminary data.</text>
</comment>
<feature type="non-terminal residue" evidence="3">
    <location>
        <position position="1"/>
    </location>
</feature>
<dbReference type="Pfam" id="PF14309">
    <property type="entry name" value="DUF4378"/>
    <property type="match status" value="1"/>
</dbReference>
<evidence type="ECO:0000256" key="1">
    <source>
        <dbReference type="SAM" id="MobiDB-lite"/>
    </source>
</evidence>
<dbReference type="PANTHER" id="PTHR31680:SF15">
    <property type="entry name" value="PROTEIN LONGIFOLIA 2"/>
    <property type="match status" value="1"/>
</dbReference>
<keyword evidence="4" id="KW-1185">Reference proteome</keyword>
<dbReference type="InterPro" id="IPR033334">
    <property type="entry name" value="LNG1/2"/>
</dbReference>
<feature type="region of interest" description="Disordered" evidence="1">
    <location>
        <begin position="450"/>
        <end position="478"/>
    </location>
</feature>
<feature type="region of interest" description="Disordered" evidence="1">
    <location>
        <begin position="132"/>
        <end position="152"/>
    </location>
</feature>
<dbReference type="InterPro" id="IPR025486">
    <property type="entry name" value="DUF4378"/>
</dbReference>
<dbReference type="PANTHER" id="PTHR31680">
    <property type="entry name" value="LONGIFOLIA PROTEIN"/>
    <property type="match status" value="1"/>
</dbReference>
<dbReference type="Proteomes" id="UP000428333">
    <property type="component" value="Linkage Group LG11"/>
</dbReference>
<feature type="region of interest" description="Disordered" evidence="1">
    <location>
        <begin position="502"/>
        <end position="554"/>
    </location>
</feature>
<dbReference type="OrthoDB" id="769613at2759"/>
<feature type="compositionally biased region" description="Polar residues" evidence="1">
    <location>
        <begin position="540"/>
        <end position="554"/>
    </location>
</feature>
<evidence type="ECO:0000313" key="3">
    <source>
        <dbReference type="EMBL" id="KAE9449344.1"/>
    </source>
</evidence>
<dbReference type="EMBL" id="QEFC01003181">
    <property type="protein sequence ID" value="KAE9449344.1"/>
    <property type="molecule type" value="Genomic_DNA"/>
</dbReference>
<accession>A0A6A4KZ84</accession>
<feature type="region of interest" description="Disordered" evidence="1">
    <location>
        <begin position="185"/>
        <end position="234"/>
    </location>
</feature>
<dbReference type="AlphaFoldDB" id="A0A6A4KZ84"/>
<dbReference type="GO" id="GO:0051513">
    <property type="term" value="P:regulation of monopolar cell growth"/>
    <property type="evidence" value="ECO:0007669"/>
    <property type="project" value="InterPro"/>
</dbReference>
<name>A0A6A4KZ84_9ERIC</name>
<feature type="domain" description="DUF4378" evidence="2">
    <location>
        <begin position="727"/>
        <end position="905"/>
    </location>
</feature>
<feature type="compositionally biased region" description="Low complexity" evidence="1">
    <location>
        <begin position="288"/>
        <end position="297"/>
    </location>
</feature>
<feature type="region of interest" description="Disordered" evidence="1">
    <location>
        <begin position="273"/>
        <end position="303"/>
    </location>
</feature>
<feature type="compositionally biased region" description="Low complexity" evidence="1">
    <location>
        <begin position="189"/>
        <end position="203"/>
    </location>
</feature>
<gene>
    <name evidence="3" type="ORF">C3L33_18735</name>
</gene>
<evidence type="ECO:0000313" key="4">
    <source>
        <dbReference type="Proteomes" id="UP000428333"/>
    </source>
</evidence>
<feature type="compositionally biased region" description="Polar residues" evidence="1">
    <location>
        <begin position="216"/>
        <end position="234"/>
    </location>
</feature>
<protein>
    <recommendedName>
        <fullName evidence="2">DUF4378 domain-containing protein</fullName>
    </recommendedName>
</protein>
<evidence type="ECO:0000259" key="2">
    <source>
        <dbReference type="Pfam" id="PF14309"/>
    </source>
</evidence>